<feature type="compositionally biased region" description="Basic and acidic residues" evidence="1">
    <location>
        <begin position="261"/>
        <end position="291"/>
    </location>
</feature>
<comment type="caution">
    <text evidence="2">The sequence shown here is derived from an EMBL/GenBank/DDBJ whole genome shotgun (WGS) entry which is preliminary data.</text>
</comment>
<feature type="compositionally biased region" description="Basic residues" evidence="1">
    <location>
        <begin position="123"/>
        <end position="139"/>
    </location>
</feature>
<evidence type="ECO:0000256" key="1">
    <source>
        <dbReference type="SAM" id="MobiDB-lite"/>
    </source>
</evidence>
<evidence type="ECO:0000313" key="3">
    <source>
        <dbReference type="Proteomes" id="UP001153328"/>
    </source>
</evidence>
<name>A0A9W4GZC3_9ACTN</name>
<feature type="region of interest" description="Disordered" evidence="1">
    <location>
        <begin position="486"/>
        <end position="539"/>
    </location>
</feature>
<protein>
    <submittedName>
        <fullName evidence="2">Pyridine nucleotide-disulphide oxidoreductase</fullName>
    </submittedName>
</protein>
<dbReference type="AlphaFoldDB" id="A0A9W4GZC3"/>
<dbReference type="EMBL" id="CAJVAX010000012">
    <property type="protein sequence ID" value="CAG7625182.1"/>
    <property type="molecule type" value="Genomic_DNA"/>
</dbReference>
<feature type="compositionally biased region" description="Basic and acidic residues" evidence="1">
    <location>
        <begin position="518"/>
        <end position="531"/>
    </location>
</feature>
<proteinExistence type="predicted"/>
<sequence length="568" mass="63449">MRRPAPSAVAWSALRTVFLWACERSSSRFLWGDGSCDSAVNQWERSHHQGVDEELSRGESEPPADGASSAEVDGARPRARQPLYRRTGLGAKVCGGPVGARPLFSFTRFLDPPTTRGVAHATTHAHRGGHHRRRHHGGRCRGAAPRAEQRRGRGRADLLGPLHRHQPVGRGLSGQRCHHQHRCTDDQLGPELQFRQRPEGHPGLERHLGAVGYDRARHLDVVQRGHRDRRHRQRRLPRQLVGQERDPDRLHPQRRRLRAGRRADRDSAEHPGDPAHHTDADRPADDAADHAAHRRLRAAQAARGRKQAGRLHRQAGGPARCEPFGHGVRLRAGQGDLRRPGRRRGHRRDQELEGRHRGPRPAQRGLLGRPELRSLRRRRGQLHRGDHRLGRPAGRARHHADRRTALVARHLHRQLRGLHGRQRDLPEADAGRAVRDPVLDQRGEHLQVEHLDRLRPVQRAVPGPRHLHQRPGLVLLAGRRHLPGHRLPGGGYAGHAGRGARNRCAERRPDGRPGLLQRPDRVAGARADRPDGQPGGGRSRIQLQLMRQQLLLGLPAGAGRGEGAAGGR</sequence>
<feature type="region of interest" description="Disordered" evidence="1">
    <location>
        <begin position="169"/>
        <end position="401"/>
    </location>
</feature>
<feature type="compositionally biased region" description="Gly residues" evidence="1">
    <location>
        <begin position="487"/>
        <end position="497"/>
    </location>
</feature>
<dbReference type="Proteomes" id="UP001153328">
    <property type="component" value="Unassembled WGS sequence"/>
</dbReference>
<feature type="compositionally biased region" description="Basic and acidic residues" evidence="1">
    <location>
        <begin position="194"/>
        <end position="225"/>
    </location>
</feature>
<evidence type="ECO:0000313" key="2">
    <source>
        <dbReference type="EMBL" id="CAG7625182.1"/>
    </source>
</evidence>
<feature type="region of interest" description="Disordered" evidence="1">
    <location>
        <begin position="47"/>
        <end position="83"/>
    </location>
</feature>
<feature type="compositionally biased region" description="Basic residues" evidence="1">
    <location>
        <begin position="292"/>
        <end position="313"/>
    </location>
</feature>
<gene>
    <name evidence="2" type="ORF">SBRY_20132</name>
</gene>
<feature type="compositionally biased region" description="Basic and acidic residues" evidence="1">
    <location>
        <begin position="47"/>
        <end position="60"/>
    </location>
</feature>
<feature type="region of interest" description="Disordered" evidence="1">
    <location>
        <begin position="123"/>
        <end position="152"/>
    </location>
</feature>
<accession>A0A9W4GZC3</accession>
<reference evidence="2" key="1">
    <citation type="submission" date="2021-06" db="EMBL/GenBank/DDBJ databases">
        <authorList>
            <person name="Arsene-Ploetze F."/>
        </authorList>
    </citation>
    <scope>NUCLEOTIDE SEQUENCE</scope>
    <source>
        <strain evidence="2">SBRY1</strain>
    </source>
</reference>
<organism evidence="2 3">
    <name type="scientific">Actinacidiphila bryophytorum</name>
    <dbReference type="NCBI Taxonomy" id="1436133"/>
    <lineage>
        <taxon>Bacteria</taxon>
        <taxon>Bacillati</taxon>
        <taxon>Actinomycetota</taxon>
        <taxon>Actinomycetes</taxon>
        <taxon>Kitasatosporales</taxon>
        <taxon>Streptomycetaceae</taxon>
        <taxon>Actinacidiphila</taxon>
    </lineage>
</organism>
<keyword evidence="3" id="KW-1185">Reference proteome</keyword>
<feature type="compositionally biased region" description="Basic residues" evidence="1">
    <location>
        <begin position="226"/>
        <end position="237"/>
    </location>
</feature>